<proteinExistence type="predicted"/>
<evidence type="ECO:0000313" key="1">
    <source>
        <dbReference type="EMBL" id="KAH1046948.1"/>
    </source>
</evidence>
<protein>
    <submittedName>
        <fullName evidence="1">Uncharacterized protein</fullName>
    </submittedName>
</protein>
<sequence>DFGLSISNFNAAMGFIDLDNIQFDSYHTALLDIPSDFNAQDAYHALNHSNQLYNPKTTKDLLVHELALRYIH</sequence>
<feature type="non-terminal residue" evidence="1">
    <location>
        <position position="1"/>
    </location>
</feature>
<reference evidence="1 2" key="1">
    <citation type="journal article" date="2021" name="Plant Biotechnol. J.">
        <title>Multi-omics assisted identification of the key and species-specific regulatory components of drought-tolerant mechanisms in Gossypium stocksii.</title>
        <authorList>
            <person name="Yu D."/>
            <person name="Ke L."/>
            <person name="Zhang D."/>
            <person name="Wu Y."/>
            <person name="Sun Y."/>
            <person name="Mei J."/>
            <person name="Sun J."/>
            <person name="Sun Y."/>
        </authorList>
    </citation>
    <scope>NUCLEOTIDE SEQUENCE [LARGE SCALE GENOMIC DNA]</scope>
    <source>
        <strain evidence="2">cv. E1</strain>
        <tissue evidence="1">Leaf</tissue>
    </source>
</reference>
<comment type="caution">
    <text evidence="1">The sequence shown here is derived from an EMBL/GenBank/DDBJ whole genome shotgun (WGS) entry which is preliminary data.</text>
</comment>
<organism evidence="1 2">
    <name type="scientific">Gossypium stocksii</name>
    <dbReference type="NCBI Taxonomy" id="47602"/>
    <lineage>
        <taxon>Eukaryota</taxon>
        <taxon>Viridiplantae</taxon>
        <taxon>Streptophyta</taxon>
        <taxon>Embryophyta</taxon>
        <taxon>Tracheophyta</taxon>
        <taxon>Spermatophyta</taxon>
        <taxon>Magnoliopsida</taxon>
        <taxon>eudicotyledons</taxon>
        <taxon>Gunneridae</taxon>
        <taxon>Pentapetalae</taxon>
        <taxon>rosids</taxon>
        <taxon>malvids</taxon>
        <taxon>Malvales</taxon>
        <taxon>Malvaceae</taxon>
        <taxon>Malvoideae</taxon>
        <taxon>Gossypium</taxon>
    </lineage>
</organism>
<dbReference type="AlphaFoldDB" id="A0A9D3UKM1"/>
<dbReference type="Proteomes" id="UP000828251">
    <property type="component" value="Unassembled WGS sequence"/>
</dbReference>
<evidence type="ECO:0000313" key="2">
    <source>
        <dbReference type="Proteomes" id="UP000828251"/>
    </source>
</evidence>
<keyword evidence="2" id="KW-1185">Reference proteome</keyword>
<gene>
    <name evidence="1" type="ORF">J1N35_037732</name>
</gene>
<dbReference type="EMBL" id="JAIQCV010000011">
    <property type="protein sequence ID" value="KAH1046948.1"/>
    <property type="molecule type" value="Genomic_DNA"/>
</dbReference>
<name>A0A9D3UKM1_9ROSI</name>
<accession>A0A9D3UKM1</accession>